<keyword evidence="11" id="KW-1185">Reference proteome</keyword>
<dbReference type="InterPro" id="IPR027469">
    <property type="entry name" value="Cation_efflux_TMD_sf"/>
</dbReference>
<dbReference type="InterPro" id="IPR050291">
    <property type="entry name" value="CDF_Transporter"/>
</dbReference>
<feature type="transmembrane region" description="Helical" evidence="7">
    <location>
        <begin position="97"/>
        <end position="115"/>
    </location>
</feature>
<sequence>MTGWLVRTFVPDSENVGNPQVRTRYGLVASIVCIACNVALCLAKGAVGIATGSVSVVADAVNNLSDASSNVVSLLGFKLASKPADEDHPYGHGRFEYLAGLVVAILVTAIGVNLVMESVAKIASPEATEFGVATVVALVASMLVKLWMAAFNRALGRKISSETLAATAADSRNDVITSAAVLAAAIVSAATGVDLDGWAGLAVGIFICWSGFGLVKDAISPLLGRVPDPEFIDQIRSKILSYPGVLGTHDLMVHDYGPGRQFASAHVEMAGEEDPFAAHDTLDNIEQDFKRDMGLVMTLHYDPIVTDDPQVKDMRHWIDLHVRSIDPRLSIHDLRCVPGPTHTNVIFDCVRPHDLPMTDADLKRRIQATVSERWPEAVCVINIDSSYVSSAQ</sequence>
<protein>
    <submittedName>
        <fullName evidence="10">Cation diffusion facilitator family transporter</fullName>
    </submittedName>
</protein>
<dbReference type="InterPro" id="IPR002524">
    <property type="entry name" value="Cation_efflux"/>
</dbReference>
<dbReference type="Gene3D" id="3.30.70.1350">
    <property type="entry name" value="Cation efflux protein, cytoplasmic domain"/>
    <property type="match status" value="1"/>
</dbReference>
<keyword evidence="3" id="KW-0813">Transport</keyword>
<dbReference type="PANTHER" id="PTHR43840">
    <property type="entry name" value="MITOCHONDRIAL METAL TRANSPORTER 1-RELATED"/>
    <property type="match status" value="1"/>
</dbReference>
<dbReference type="EMBL" id="JBBNGS010000001">
    <property type="protein sequence ID" value="MEQ2636873.1"/>
    <property type="molecule type" value="Genomic_DNA"/>
</dbReference>
<accession>A0ABV1IDA6</accession>
<dbReference type="Proteomes" id="UP001478817">
    <property type="component" value="Unassembled WGS sequence"/>
</dbReference>
<dbReference type="SUPFAM" id="SSF161111">
    <property type="entry name" value="Cation efflux protein transmembrane domain-like"/>
    <property type="match status" value="1"/>
</dbReference>
<reference evidence="10 11" key="1">
    <citation type="submission" date="2024-04" db="EMBL/GenBank/DDBJ databases">
        <title>Human intestinal bacterial collection.</title>
        <authorList>
            <person name="Pauvert C."/>
            <person name="Hitch T.C.A."/>
            <person name="Clavel T."/>
        </authorList>
    </citation>
    <scope>NUCLEOTIDE SEQUENCE [LARGE SCALE GENOMIC DNA]</scope>
    <source>
        <strain evidence="10 11">CLA-AA-H197</strain>
    </source>
</reference>
<evidence type="ECO:0000256" key="5">
    <source>
        <dbReference type="ARBA" id="ARBA00022989"/>
    </source>
</evidence>
<dbReference type="InterPro" id="IPR036837">
    <property type="entry name" value="Cation_efflux_CTD_sf"/>
</dbReference>
<feature type="domain" description="Cation efflux protein transmembrane" evidence="8">
    <location>
        <begin position="31"/>
        <end position="223"/>
    </location>
</feature>
<dbReference type="PANTHER" id="PTHR43840:SF15">
    <property type="entry name" value="MITOCHONDRIAL METAL TRANSPORTER 1-RELATED"/>
    <property type="match status" value="1"/>
</dbReference>
<dbReference type="InterPro" id="IPR027470">
    <property type="entry name" value="Cation_efflux_CTD"/>
</dbReference>
<comment type="subcellular location">
    <subcellularLocation>
        <location evidence="1">Membrane</location>
        <topology evidence="1">Multi-pass membrane protein</topology>
    </subcellularLocation>
</comment>
<gene>
    <name evidence="10" type="ORF">AAAT05_00690</name>
</gene>
<feature type="transmembrane region" description="Helical" evidence="7">
    <location>
        <begin position="135"/>
        <end position="155"/>
    </location>
</feature>
<comment type="similarity">
    <text evidence="2">Belongs to the cation diffusion facilitator (CDF) transporter (TC 2.A.4) family.</text>
</comment>
<evidence type="ECO:0000313" key="11">
    <source>
        <dbReference type="Proteomes" id="UP001478817"/>
    </source>
</evidence>
<dbReference type="InterPro" id="IPR058533">
    <property type="entry name" value="Cation_efflux_TM"/>
</dbReference>
<evidence type="ECO:0000259" key="9">
    <source>
        <dbReference type="Pfam" id="PF16916"/>
    </source>
</evidence>
<dbReference type="SUPFAM" id="SSF160240">
    <property type="entry name" value="Cation efflux protein cytoplasmic domain-like"/>
    <property type="match status" value="1"/>
</dbReference>
<feature type="transmembrane region" description="Helical" evidence="7">
    <location>
        <begin position="25"/>
        <end position="43"/>
    </location>
</feature>
<dbReference type="Gene3D" id="1.20.1510.10">
    <property type="entry name" value="Cation efflux protein transmembrane domain"/>
    <property type="match status" value="1"/>
</dbReference>
<evidence type="ECO:0000259" key="8">
    <source>
        <dbReference type="Pfam" id="PF01545"/>
    </source>
</evidence>
<evidence type="ECO:0000256" key="6">
    <source>
        <dbReference type="ARBA" id="ARBA00023136"/>
    </source>
</evidence>
<organism evidence="10 11">
    <name type="scientific">Paratractidigestivibacter faecalis</name>
    <dbReference type="NCBI Taxonomy" id="2292441"/>
    <lineage>
        <taxon>Bacteria</taxon>
        <taxon>Bacillati</taxon>
        <taxon>Actinomycetota</taxon>
        <taxon>Coriobacteriia</taxon>
        <taxon>Coriobacteriales</taxon>
        <taxon>Atopobiaceae</taxon>
        <taxon>Paratractidigestivibacter</taxon>
    </lineage>
</organism>
<evidence type="ECO:0000256" key="1">
    <source>
        <dbReference type="ARBA" id="ARBA00004141"/>
    </source>
</evidence>
<dbReference type="NCBIfam" id="TIGR01297">
    <property type="entry name" value="CDF"/>
    <property type="match status" value="1"/>
</dbReference>
<evidence type="ECO:0000256" key="7">
    <source>
        <dbReference type="SAM" id="Phobius"/>
    </source>
</evidence>
<keyword evidence="4 7" id="KW-0812">Transmembrane</keyword>
<dbReference type="Pfam" id="PF01545">
    <property type="entry name" value="Cation_efflux"/>
    <property type="match status" value="1"/>
</dbReference>
<feature type="domain" description="Cation efflux protein cytoplasmic" evidence="9">
    <location>
        <begin position="227"/>
        <end position="303"/>
    </location>
</feature>
<dbReference type="Pfam" id="PF16916">
    <property type="entry name" value="ZT_dimer"/>
    <property type="match status" value="1"/>
</dbReference>
<dbReference type="RefSeq" id="WP_349181227.1">
    <property type="nucleotide sequence ID" value="NZ_JBBNGS010000001.1"/>
</dbReference>
<comment type="caution">
    <text evidence="10">The sequence shown here is derived from an EMBL/GenBank/DDBJ whole genome shotgun (WGS) entry which is preliminary data.</text>
</comment>
<proteinExistence type="inferred from homology"/>
<evidence type="ECO:0000256" key="4">
    <source>
        <dbReference type="ARBA" id="ARBA00022692"/>
    </source>
</evidence>
<name>A0ABV1IDA6_9ACTN</name>
<evidence type="ECO:0000256" key="2">
    <source>
        <dbReference type="ARBA" id="ARBA00008114"/>
    </source>
</evidence>
<keyword evidence="6 7" id="KW-0472">Membrane</keyword>
<evidence type="ECO:0000313" key="10">
    <source>
        <dbReference type="EMBL" id="MEQ2636873.1"/>
    </source>
</evidence>
<keyword evidence="5 7" id="KW-1133">Transmembrane helix</keyword>
<evidence type="ECO:0000256" key="3">
    <source>
        <dbReference type="ARBA" id="ARBA00022448"/>
    </source>
</evidence>